<dbReference type="Proteomes" id="UP001259832">
    <property type="component" value="Unassembled WGS sequence"/>
</dbReference>
<dbReference type="Pfam" id="PF00501">
    <property type="entry name" value="AMP-binding"/>
    <property type="match status" value="1"/>
</dbReference>
<accession>A0AAD9LF32</accession>
<sequence length="102" mass="11597">MTEFGMVLTNPLQGDSHLGYVGNIFPSVSVRVVDPDTKTELSLSEEKADELRVKGPSVFREYWRKPEATSKEFDANGWFKTGDIVQYEETWRGELPRTLSTP</sequence>
<dbReference type="Gene3D" id="3.40.50.12780">
    <property type="entry name" value="N-terminal domain of ligase-like"/>
    <property type="match status" value="1"/>
</dbReference>
<comment type="caution">
    <text evidence="4">The sequence shown here is derived from an EMBL/GenBank/DDBJ whole genome shotgun (WGS) entry which is preliminary data.</text>
</comment>
<protein>
    <submittedName>
        <fullName evidence="4">Acyl-CoA synthetase family member 3</fullName>
    </submittedName>
</protein>
<dbReference type="EMBL" id="JASMQC010000065">
    <property type="protein sequence ID" value="KAK1928499.1"/>
    <property type="molecule type" value="Genomic_DNA"/>
</dbReference>
<dbReference type="InterPro" id="IPR042099">
    <property type="entry name" value="ANL_N_sf"/>
</dbReference>
<dbReference type="GO" id="GO:0031956">
    <property type="term" value="F:medium-chain fatty acid-CoA ligase activity"/>
    <property type="evidence" value="ECO:0007669"/>
    <property type="project" value="TreeGrafter"/>
</dbReference>
<dbReference type="PANTHER" id="PTHR43201:SF8">
    <property type="entry name" value="ACYL-COA SYNTHETASE FAMILY MEMBER 3"/>
    <property type="match status" value="1"/>
</dbReference>
<dbReference type="InterPro" id="IPR000873">
    <property type="entry name" value="AMP-dep_synth/lig_dom"/>
</dbReference>
<evidence type="ECO:0000313" key="3">
    <source>
        <dbReference type="EMBL" id="KAK1928499.1"/>
    </source>
</evidence>
<evidence type="ECO:0000313" key="5">
    <source>
        <dbReference type="Proteomes" id="UP001259832"/>
    </source>
</evidence>
<name>A0AAD9LF32_9STRA</name>
<comment type="similarity">
    <text evidence="1">Belongs to the ATP-dependent AMP-binding enzyme family.</text>
</comment>
<evidence type="ECO:0000259" key="2">
    <source>
        <dbReference type="Pfam" id="PF00501"/>
    </source>
</evidence>
<reference evidence="4" key="1">
    <citation type="submission" date="2023-08" db="EMBL/GenBank/DDBJ databases">
        <title>Reference Genome Resource for the Citrus Pathogen Phytophthora citrophthora.</title>
        <authorList>
            <person name="Moller H."/>
            <person name="Coetzee B."/>
            <person name="Rose L.J."/>
            <person name="Van Niekerk J.M."/>
        </authorList>
    </citation>
    <scope>NUCLEOTIDE SEQUENCE</scope>
    <source>
        <strain evidence="4">STE-U-9442</strain>
    </source>
</reference>
<dbReference type="PANTHER" id="PTHR43201">
    <property type="entry name" value="ACYL-COA SYNTHETASE"/>
    <property type="match status" value="1"/>
</dbReference>
<evidence type="ECO:0000256" key="1">
    <source>
        <dbReference type="ARBA" id="ARBA00006432"/>
    </source>
</evidence>
<proteinExistence type="inferred from homology"/>
<gene>
    <name evidence="4" type="ORF">P3T76_011531</name>
    <name evidence="3" type="ORF">P3T76_016025</name>
</gene>
<organism evidence="4 5">
    <name type="scientific">Phytophthora citrophthora</name>
    <dbReference type="NCBI Taxonomy" id="4793"/>
    <lineage>
        <taxon>Eukaryota</taxon>
        <taxon>Sar</taxon>
        <taxon>Stramenopiles</taxon>
        <taxon>Oomycota</taxon>
        <taxon>Peronosporomycetes</taxon>
        <taxon>Peronosporales</taxon>
        <taxon>Peronosporaceae</taxon>
        <taxon>Phytophthora</taxon>
    </lineage>
</organism>
<dbReference type="GO" id="GO:0006631">
    <property type="term" value="P:fatty acid metabolic process"/>
    <property type="evidence" value="ECO:0007669"/>
    <property type="project" value="TreeGrafter"/>
</dbReference>
<dbReference type="EMBL" id="JASMQC010000026">
    <property type="protein sequence ID" value="KAK1934328.1"/>
    <property type="molecule type" value="Genomic_DNA"/>
</dbReference>
<dbReference type="AlphaFoldDB" id="A0AAD9LF32"/>
<dbReference type="SUPFAM" id="SSF56801">
    <property type="entry name" value="Acetyl-CoA synthetase-like"/>
    <property type="match status" value="1"/>
</dbReference>
<keyword evidence="5" id="KW-1185">Reference proteome</keyword>
<feature type="domain" description="AMP-dependent synthetase/ligase" evidence="2">
    <location>
        <begin position="1"/>
        <end position="63"/>
    </location>
</feature>
<evidence type="ECO:0000313" key="4">
    <source>
        <dbReference type="EMBL" id="KAK1934328.1"/>
    </source>
</evidence>